<proteinExistence type="predicted"/>
<dbReference type="Proteomes" id="UP000178857">
    <property type="component" value="Unassembled WGS sequence"/>
</dbReference>
<protein>
    <submittedName>
        <fullName evidence="2">Uncharacterized protein</fullName>
    </submittedName>
</protein>
<keyword evidence="1" id="KW-1133">Transmembrane helix</keyword>
<comment type="caution">
    <text evidence="2">The sequence shown here is derived from an EMBL/GenBank/DDBJ whole genome shotgun (WGS) entry which is preliminary data.</text>
</comment>
<keyword evidence="1" id="KW-0472">Membrane</keyword>
<feature type="transmembrane region" description="Helical" evidence="1">
    <location>
        <begin position="63"/>
        <end position="96"/>
    </location>
</feature>
<evidence type="ECO:0000313" key="2">
    <source>
        <dbReference type="EMBL" id="OGK52899.1"/>
    </source>
</evidence>
<accession>A0A1F7JBB0</accession>
<gene>
    <name evidence="2" type="ORF">A2970_00385</name>
</gene>
<feature type="transmembrane region" description="Helical" evidence="1">
    <location>
        <begin position="26"/>
        <end position="51"/>
    </location>
</feature>
<evidence type="ECO:0000256" key="1">
    <source>
        <dbReference type="SAM" id="Phobius"/>
    </source>
</evidence>
<name>A0A1F7JBB0_9BACT</name>
<sequence>MVYALEINPDTFPTARFANISSLVNIALPLVLAGAALTFLMMSLMSAFNILTHGDNPDVLKKAYSSLMFAVVGLIIVIASFVVVRVIGGIIGAQLLPQ</sequence>
<dbReference type="AlphaFoldDB" id="A0A1F7JBB0"/>
<reference evidence="2 3" key="1">
    <citation type="journal article" date="2016" name="Nat. Commun.">
        <title>Thousands of microbial genomes shed light on interconnected biogeochemical processes in an aquifer system.</title>
        <authorList>
            <person name="Anantharaman K."/>
            <person name="Brown C.T."/>
            <person name="Hug L.A."/>
            <person name="Sharon I."/>
            <person name="Castelle C.J."/>
            <person name="Probst A.J."/>
            <person name="Thomas B.C."/>
            <person name="Singh A."/>
            <person name="Wilkins M.J."/>
            <person name="Karaoz U."/>
            <person name="Brodie E.L."/>
            <person name="Williams K.H."/>
            <person name="Hubbard S.S."/>
            <person name="Banfield J.F."/>
        </authorList>
    </citation>
    <scope>NUCLEOTIDE SEQUENCE [LARGE SCALE GENOMIC DNA]</scope>
</reference>
<keyword evidence="1" id="KW-0812">Transmembrane</keyword>
<organism evidence="2 3">
    <name type="scientific">Candidatus Roizmanbacteria bacterium RIFCSPLOWO2_01_FULL_44_13</name>
    <dbReference type="NCBI Taxonomy" id="1802069"/>
    <lineage>
        <taxon>Bacteria</taxon>
        <taxon>Candidatus Roizmaniibacteriota</taxon>
    </lineage>
</organism>
<evidence type="ECO:0000313" key="3">
    <source>
        <dbReference type="Proteomes" id="UP000178857"/>
    </source>
</evidence>
<dbReference type="EMBL" id="MGAT01000011">
    <property type="protein sequence ID" value="OGK52899.1"/>
    <property type="molecule type" value="Genomic_DNA"/>
</dbReference>
<dbReference type="STRING" id="1802069.A2970_00385"/>